<reference evidence="1 2" key="1">
    <citation type="submission" date="2018-06" db="EMBL/GenBank/DDBJ databases">
        <title>Genomic Encyclopedia of Type Strains, Phase IV (KMG-IV): sequencing the most valuable type-strain genomes for metagenomic binning, comparative biology and taxonomic classification.</title>
        <authorList>
            <person name="Goeker M."/>
        </authorList>
    </citation>
    <scope>NUCLEOTIDE SEQUENCE [LARGE SCALE GENOMIC DNA]</scope>
    <source>
        <strain evidence="1 2">DSM 18048</strain>
    </source>
</reference>
<dbReference type="OrthoDB" id="51066at2"/>
<organism evidence="1 2">
    <name type="scientific">Deinococcus yavapaiensis KR-236</name>
    <dbReference type="NCBI Taxonomy" id="694435"/>
    <lineage>
        <taxon>Bacteria</taxon>
        <taxon>Thermotogati</taxon>
        <taxon>Deinococcota</taxon>
        <taxon>Deinococci</taxon>
        <taxon>Deinococcales</taxon>
        <taxon>Deinococcaceae</taxon>
        <taxon>Deinococcus</taxon>
    </lineage>
</organism>
<proteinExistence type="predicted"/>
<evidence type="ECO:0000313" key="2">
    <source>
        <dbReference type="Proteomes" id="UP000248326"/>
    </source>
</evidence>
<gene>
    <name evidence="1" type="ORF">DES52_11321</name>
</gene>
<dbReference type="AlphaFoldDB" id="A0A318S3G5"/>
<evidence type="ECO:0000313" key="1">
    <source>
        <dbReference type="EMBL" id="PYE51975.1"/>
    </source>
</evidence>
<keyword evidence="2" id="KW-1185">Reference proteome</keyword>
<dbReference type="InterPro" id="IPR025904">
    <property type="entry name" value="Tubulin-like"/>
</dbReference>
<dbReference type="Pfam" id="PF13809">
    <property type="entry name" value="Tubulin_2"/>
    <property type="match status" value="1"/>
</dbReference>
<sequence length="917" mass="102411">MNLPVHHLKRTVLIGLGGTGKEALLHAKRKYIETFGEMPPLVSFLVIDTTNDNASSVPARRPDGVVEDVKLNANELVHIVARGASQLPKVNDEVREWWPHKASLKSNIMSGAGQVRALGRLALFANAKTVYETLRNLLADARDYSKVRTPADATAIYESLGPNLTVCVAGSIAGGTGSGTFIDVALILRDLLKDEDQLFGYLVLPDIFTPNPGTQNVEANAYGALKELDYLMSRDDSWAYTFGGRRIEVHKKPFDMTFLVNRQNRAGKTFNDKENLSELIGIGMFLAGGPLGKEQADIFDNIVVQLTEGQGRFYGKTAHYASFGAAELQFETSNLDVARTREVLAEAAAWLQTPQRPWSCDTLALQTLDADAAPDVPFQAAPLDDAHKEQAAWAAWQTQLDGVAARTQELQVRAWQPQVEQWTRQLEERLRAAFKQGHSFTDLRVGLEQHAAELGKHLHALEAARDKTHAEYTELKERYTTQIRANVPTRTSGFLNLGGRSSAAEPVLTRKALASARDHAQRVGMSVARVHTVERYLARVRTHLTEFGQASARVAQWFAERTGQTRFAARASALPPRPFTLTLPPAHLPSDPSLVTVRDTPAVARVRGIGLDELLTDGYARALATAFEERATSTLRDWLANAVAQNPMDPLRREVDRTFRELDEISAPCWDYQDAWVSNPAVGHLEQLNILGVADKRDEHDPVLSPVVQDVFAGHLHKFQLVSTGDPNRVILYKVEAAIPAFALANAHVYREKYARLSGNASYHIHRAWESLPDLTPLPHVDEARELWTRARVLGHVKVAVDTGAYQYQSDRDGTLRWYPLHRSVTASFDELCRNFFLYKEMEKFVELEWSKWSADQQAKNLEKFLALSWNLANDAERPDEEREFFQAQASCTATMLERVLSSRSHRILDDFTALLE</sequence>
<protein>
    <submittedName>
        <fullName evidence="1">Tubulin-like protein</fullName>
    </submittedName>
</protein>
<dbReference type="Proteomes" id="UP000248326">
    <property type="component" value="Unassembled WGS sequence"/>
</dbReference>
<comment type="caution">
    <text evidence="1">The sequence shown here is derived from an EMBL/GenBank/DDBJ whole genome shotgun (WGS) entry which is preliminary data.</text>
</comment>
<dbReference type="InterPro" id="IPR036525">
    <property type="entry name" value="Tubulin/FtsZ_GTPase_sf"/>
</dbReference>
<accession>A0A318S3G5</accession>
<dbReference type="Gene3D" id="3.40.50.1440">
    <property type="entry name" value="Tubulin/FtsZ, GTPase domain"/>
    <property type="match status" value="1"/>
</dbReference>
<dbReference type="SUPFAM" id="SSF52490">
    <property type="entry name" value="Tubulin nucleotide-binding domain-like"/>
    <property type="match status" value="1"/>
</dbReference>
<dbReference type="EMBL" id="QJSX01000013">
    <property type="protein sequence ID" value="PYE51975.1"/>
    <property type="molecule type" value="Genomic_DNA"/>
</dbReference>
<dbReference type="RefSeq" id="WP_110887750.1">
    <property type="nucleotide sequence ID" value="NZ_QJSX01000013.1"/>
</dbReference>
<name>A0A318S3G5_9DEIO</name>